<dbReference type="GO" id="GO:0005737">
    <property type="term" value="C:cytoplasm"/>
    <property type="evidence" value="ECO:0007669"/>
    <property type="project" value="UniProtKB-SubCell"/>
</dbReference>
<dbReference type="UniPathway" id="UPA00219"/>
<dbReference type="NCBIfam" id="NF006873">
    <property type="entry name" value="PRK09369.1"/>
    <property type="match status" value="1"/>
</dbReference>
<dbReference type="Gene3D" id="3.65.10.10">
    <property type="entry name" value="Enolpyruvate transferase domain"/>
    <property type="match status" value="2"/>
</dbReference>
<feature type="modified residue" description="2-(S-cysteinyl)pyruvic acid O-phosphothioketal" evidence="12">
    <location>
        <position position="116"/>
    </location>
</feature>
<name>A0A1E5FZS5_9FIRM</name>
<keyword evidence="12" id="KW-0670">Pyruvate</keyword>
<feature type="binding site" evidence="12">
    <location>
        <position position="331"/>
    </location>
    <ligand>
        <name>UDP-N-acetyl-alpha-D-glucosamine</name>
        <dbReference type="ChEBI" id="CHEBI:57705"/>
    </ligand>
</feature>
<keyword evidence="8 12" id="KW-0131">Cell cycle</keyword>
<sequence>MEKLVIRGGNSLYGKTGVHGSKNAALPILAASVLVDQPCTISGVPKLLDIKVMINILKSLGLEVEQDDDQIKILSSRVISTNVPEELMRKMRSSIFLMGPLLAKYGSVTVSRPGGCAIGSRRIDLHLNGLKALGASIIEVNGFIHCEAKKLKGADIYLDFPSVGATENIMMAACMAEGVTEIINPAREPEIIDLANFINTIGGHIEGAGTDRITIYGKERLTTDKDYINYRVISDRIVAGTLMVGAAMTRGDLILEDVQPNFLMSVISKLKQVGANVIISSNSVRVIGPEFIEKIDRLVTAPYPGFPTDMQPQLMSLLTIANGTSVIKESVFEERFKHVEQLLRMGAKITVDLNLAFIRGVEGLQGSKVIATDLRAGASLVLAGLIADGETEISCIEHIDRGYESVENMFNKIGANIIRK</sequence>
<dbReference type="AlphaFoldDB" id="A0A1E5FZS5"/>
<dbReference type="EMBL" id="MIJE01000033">
    <property type="protein sequence ID" value="OEF96072.1"/>
    <property type="molecule type" value="Genomic_DNA"/>
</dbReference>
<feature type="domain" description="Enolpyruvate transferase" evidence="13">
    <location>
        <begin position="7"/>
        <end position="408"/>
    </location>
</feature>
<accession>A0A1E5FZS5</accession>
<evidence type="ECO:0000313" key="15">
    <source>
        <dbReference type="Proteomes" id="UP000094296"/>
    </source>
</evidence>
<feature type="binding site" evidence="12">
    <location>
        <position position="309"/>
    </location>
    <ligand>
        <name>UDP-N-acetyl-alpha-D-glucosamine</name>
        <dbReference type="ChEBI" id="CHEBI:57705"/>
    </ligand>
</feature>
<dbReference type="STRING" id="766136.BHF68_10050"/>
<protein>
    <recommendedName>
        <fullName evidence="12">UDP-N-acetylglucosamine 1-carboxyvinyltransferase</fullName>
        <ecNumber evidence="12">2.5.1.7</ecNumber>
    </recommendedName>
    <alternativeName>
        <fullName evidence="12">Enoylpyruvate transferase</fullName>
    </alternativeName>
    <alternativeName>
        <fullName evidence="12">UDP-N-acetylglucosamine enolpyruvyl transferase</fullName>
        <shortName evidence="12">EPT</shortName>
    </alternativeName>
</protein>
<dbReference type="InterPro" id="IPR005750">
    <property type="entry name" value="UDP_GlcNAc_COvinyl_MurA"/>
</dbReference>
<feature type="binding site" evidence="12">
    <location>
        <begin position="22"/>
        <end position="23"/>
    </location>
    <ligand>
        <name>phosphoenolpyruvate</name>
        <dbReference type="ChEBI" id="CHEBI:58702"/>
    </ligand>
</feature>
<dbReference type="HAMAP" id="MF_00111">
    <property type="entry name" value="MurA"/>
    <property type="match status" value="1"/>
</dbReference>
<dbReference type="NCBIfam" id="TIGR01072">
    <property type="entry name" value="murA"/>
    <property type="match status" value="1"/>
</dbReference>
<dbReference type="GO" id="GO:0019277">
    <property type="term" value="P:UDP-N-acetylgalactosamine biosynthetic process"/>
    <property type="evidence" value="ECO:0007669"/>
    <property type="project" value="InterPro"/>
</dbReference>
<evidence type="ECO:0000313" key="14">
    <source>
        <dbReference type="EMBL" id="OEF96072.1"/>
    </source>
</evidence>
<evidence type="ECO:0000256" key="2">
    <source>
        <dbReference type="ARBA" id="ARBA00004752"/>
    </source>
</evidence>
<keyword evidence="7 12" id="KW-0573">Peptidoglycan synthesis</keyword>
<comment type="function">
    <text evidence="12">Cell wall formation. Adds enolpyruvyl to UDP-N-acetylglucosamine.</text>
</comment>
<keyword evidence="6 12" id="KW-0133">Cell shape</keyword>
<gene>
    <name evidence="12" type="primary">murA</name>
    <name evidence="14" type="ORF">BHF68_10050</name>
</gene>
<dbReference type="PANTHER" id="PTHR43783:SF1">
    <property type="entry name" value="UDP-N-ACETYLGLUCOSAMINE 1-CARBOXYVINYLTRANSFERASE"/>
    <property type="match status" value="1"/>
</dbReference>
<dbReference type="GO" id="GO:0051301">
    <property type="term" value="P:cell division"/>
    <property type="evidence" value="ECO:0007669"/>
    <property type="project" value="UniProtKB-KW"/>
</dbReference>
<dbReference type="CDD" id="cd01555">
    <property type="entry name" value="UdpNAET"/>
    <property type="match status" value="1"/>
</dbReference>
<reference evidence="14 15" key="1">
    <citation type="submission" date="2016-09" db="EMBL/GenBank/DDBJ databases">
        <title>Draft genome sequence for the type strain of Desulfuribacillus alkaliarsenatis AHT28, an obligately anaerobic, sulfidogenic bacterium isolated from Russian soda lake sediments.</title>
        <authorList>
            <person name="Abin C.A."/>
            <person name="Hollibaugh J.T."/>
        </authorList>
    </citation>
    <scope>NUCLEOTIDE SEQUENCE [LARGE SCALE GENOMIC DNA]</scope>
    <source>
        <strain evidence="14 15">AHT28</strain>
    </source>
</reference>
<dbReference type="SUPFAM" id="SSF55205">
    <property type="entry name" value="EPT/RTPC-like"/>
    <property type="match status" value="1"/>
</dbReference>
<dbReference type="OrthoDB" id="9803760at2"/>
<proteinExistence type="inferred from homology"/>
<evidence type="ECO:0000256" key="5">
    <source>
        <dbReference type="ARBA" id="ARBA00022679"/>
    </source>
</evidence>
<comment type="caution">
    <text evidence="14">The sequence shown here is derived from an EMBL/GenBank/DDBJ whole genome shotgun (WGS) entry which is preliminary data.</text>
</comment>
<evidence type="ECO:0000256" key="7">
    <source>
        <dbReference type="ARBA" id="ARBA00022984"/>
    </source>
</evidence>
<dbReference type="Pfam" id="PF00275">
    <property type="entry name" value="EPSP_synthase"/>
    <property type="match status" value="1"/>
</dbReference>
<comment type="caution">
    <text evidence="12">Lacks conserved residue(s) required for the propagation of feature annotation.</text>
</comment>
<comment type="catalytic activity">
    <reaction evidence="11 12">
        <text>phosphoenolpyruvate + UDP-N-acetyl-alpha-D-glucosamine = UDP-N-acetyl-3-O-(1-carboxyvinyl)-alpha-D-glucosamine + phosphate</text>
        <dbReference type="Rhea" id="RHEA:18681"/>
        <dbReference type="ChEBI" id="CHEBI:43474"/>
        <dbReference type="ChEBI" id="CHEBI:57705"/>
        <dbReference type="ChEBI" id="CHEBI:58702"/>
        <dbReference type="ChEBI" id="CHEBI:68483"/>
        <dbReference type="EC" id="2.5.1.7"/>
    </reaction>
</comment>
<organism evidence="14 15">
    <name type="scientific">Desulfuribacillus alkaliarsenatis</name>
    <dbReference type="NCBI Taxonomy" id="766136"/>
    <lineage>
        <taxon>Bacteria</taxon>
        <taxon>Bacillati</taxon>
        <taxon>Bacillota</taxon>
        <taxon>Desulfuribacillia</taxon>
        <taxon>Desulfuribacillales</taxon>
        <taxon>Desulfuribacillaceae</taxon>
        <taxon>Desulfuribacillus</taxon>
    </lineage>
</organism>
<comment type="similarity">
    <text evidence="10 12">Belongs to the EPSP synthase family. MurA subfamily.</text>
</comment>
<dbReference type="FunFam" id="3.65.10.10:FF:000001">
    <property type="entry name" value="UDP-N-acetylglucosamine 1-carboxyvinyltransferase"/>
    <property type="match status" value="1"/>
</dbReference>
<feature type="active site" description="Proton donor" evidence="12">
    <location>
        <position position="116"/>
    </location>
</feature>
<evidence type="ECO:0000256" key="10">
    <source>
        <dbReference type="ARBA" id="ARBA00038367"/>
    </source>
</evidence>
<dbReference type="InterPro" id="IPR001986">
    <property type="entry name" value="Enolpyruvate_Tfrase_dom"/>
</dbReference>
<feature type="binding site" evidence="12">
    <location>
        <position position="92"/>
    </location>
    <ligand>
        <name>UDP-N-acetyl-alpha-D-glucosamine</name>
        <dbReference type="ChEBI" id="CHEBI:57705"/>
    </ligand>
</feature>
<dbReference type="InterPro" id="IPR036968">
    <property type="entry name" value="Enolpyruvate_Tfrase_sf"/>
</dbReference>
<dbReference type="InterPro" id="IPR013792">
    <property type="entry name" value="RNA3'P_cycl/enolpyr_Trfase_a/b"/>
</dbReference>
<keyword evidence="4 12" id="KW-0132">Cell division</keyword>
<evidence type="ECO:0000256" key="12">
    <source>
        <dbReference type="HAMAP-Rule" id="MF_00111"/>
    </source>
</evidence>
<dbReference type="GO" id="GO:0008360">
    <property type="term" value="P:regulation of cell shape"/>
    <property type="evidence" value="ECO:0007669"/>
    <property type="project" value="UniProtKB-KW"/>
</dbReference>
<comment type="pathway">
    <text evidence="2 12">Cell wall biogenesis; peptidoglycan biosynthesis.</text>
</comment>
<evidence type="ECO:0000256" key="8">
    <source>
        <dbReference type="ARBA" id="ARBA00023306"/>
    </source>
</evidence>
<evidence type="ECO:0000256" key="11">
    <source>
        <dbReference type="ARBA" id="ARBA00047527"/>
    </source>
</evidence>
<dbReference type="GO" id="GO:0009252">
    <property type="term" value="P:peptidoglycan biosynthetic process"/>
    <property type="evidence" value="ECO:0007669"/>
    <property type="project" value="UniProtKB-UniRule"/>
</dbReference>
<evidence type="ECO:0000256" key="9">
    <source>
        <dbReference type="ARBA" id="ARBA00023316"/>
    </source>
</evidence>
<evidence type="ECO:0000259" key="13">
    <source>
        <dbReference type="Pfam" id="PF00275"/>
    </source>
</evidence>
<keyword evidence="9 12" id="KW-0961">Cell wall biogenesis/degradation</keyword>
<keyword evidence="5 12" id="KW-0808">Transferase</keyword>
<evidence type="ECO:0000256" key="1">
    <source>
        <dbReference type="ARBA" id="ARBA00004496"/>
    </source>
</evidence>
<keyword evidence="15" id="KW-1185">Reference proteome</keyword>
<dbReference type="GO" id="GO:0008760">
    <property type="term" value="F:UDP-N-acetylglucosamine 1-carboxyvinyltransferase activity"/>
    <property type="evidence" value="ECO:0007669"/>
    <property type="project" value="UniProtKB-UniRule"/>
</dbReference>
<dbReference type="EC" id="2.5.1.7" evidence="12"/>
<dbReference type="RefSeq" id="WP_069643992.1">
    <property type="nucleotide sequence ID" value="NZ_MIJE01000033.1"/>
</dbReference>
<keyword evidence="3 12" id="KW-0963">Cytoplasm</keyword>
<evidence type="ECO:0000256" key="4">
    <source>
        <dbReference type="ARBA" id="ARBA00022618"/>
    </source>
</evidence>
<evidence type="ECO:0000256" key="6">
    <source>
        <dbReference type="ARBA" id="ARBA00022960"/>
    </source>
</evidence>
<dbReference type="PANTHER" id="PTHR43783">
    <property type="entry name" value="UDP-N-ACETYLGLUCOSAMINE 1-CARBOXYVINYLTRANSFERASE"/>
    <property type="match status" value="1"/>
</dbReference>
<dbReference type="Proteomes" id="UP000094296">
    <property type="component" value="Unassembled WGS sequence"/>
</dbReference>
<dbReference type="GO" id="GO:0071555">
    <property type="term" value="P:cell wall organization"/>
    <property type="evidence" value="ECO:0007669"/>
    <property type="project" value="UniProtKB-KW"/>
</dbReference>
<evidence type="ECO:0000256" key="3">
    <source>
        <dbReference type="ARBA" id="ARBA00022490"/>
    </source>
</evidence>
<dbReference type="InterPro" id="IPR050068">
    <property type="entry name" value="MurA_subfamily"/>
</dbReference>
<comment type="subcellular location">
    <subcellularLocation>
        <location evidence="1 12">Cytoplasm</location>
    </subcellularLocation>
</comment>